<name>A0A852V617_9ACTN</name>
<accession>A0A852V617</accession>
<keyword evidence="2" id="KW-1133">Transmembrane helix</keyword>
<feature type="compositionally biased region" description="Low complexity" evidence="1">
    <location>
        <begin position="23"/>
        <end position="40"/>
    </location>
</feature>
<dbReference type="EMBL" id="JACCCO010000003">
    <property type="protein sequence ID" value="NYF43566.1"/>
    <property type="molecule type" value="Genomic_DNA"/>
</dbReference>
<dbReference type="AlphaFoldDB" id="A0A852V617"/>
<dbReference type="Proteomes" id="UP000576393">
    <property type="component" value="Unassembled WGS sequence"/>
</dbReference>
<reference evidence="3 4" key="1">
    <citation type="submission" date="2020-07" db="EMBL/GenBank/DDBJ databases">
        <title>Sequencing the genomes of 1000 actinobacteria strains.</title>
        <authorList>
            <person name="Klenk H.-P."/>
        </authorList>
    </citation>
    <scope>NUCLEOTIDE SEQUENCE [LARGE SCALE GENOMIC DNA]</scope>
    <source>
        <strain evidence="3 4">DSM 45763</strain>
    </source>
</reference>
<sequence>MTTTKPSMPPVDGVERNSVGRKPAATAPAQPSGAGPAGSAETAEIPALTAMMTEDEVVAAKAEAARWRYGFYVVLTGLLVILVAFVVISMRAGESAAPFAGLVGVSGAIIGAYFGVQVGQSGKDRAEAELRRTNEMAIRLAAKVHAHDADAVISSIMGPRRR</sequence>
<dbReference type="RefSeq" id="WP_179827142.1">
    <property type="nucleotide sequence ID" value="NZ_CP192034.1"/>
</dbReference>
<feature type="region of interest" description="Disordered" evidence="1">
    <location>
        <begin position="1"/>
        <end position="40"/>
    </location>
</feature>
<comment type="caution">
    <text evidence="3">The sequence shown here is derived from an EMBL/GenBank/DDBJ whole genome shotgun (WGS) entry which is preliminary data.</text>
</comment>
<keyword evidence="2" id="KW-0472">Membrane</keyword>
<feature type="transmembrane region" description="Helical" evidence="2">
    <location>
        <begin position="96"/>
        <end position="116"/>
    </location>
</feature>
<keyword evidence="2" id="KW-0812">Transmembrane</keyword>
<gene>
    <name evidence="3" type="ORF">HDA43_005793</name>
</gene>
<protein>
    <submittedName>
        <fullName evidence="3">Uncharacterized protein</fullName>
    </submittedName>
</protein>
<keyword evidence="4" id="KW-1185">Reference proteome</keyword>
<evidence type="ECO:0000313" key="4">
    <source>
        <dbReference type="Proteomes" id="UP000576393"/>
    </source>
</evidence>
<evidence type="ECO:0000256" key="1">
    <source>
        <dbReference type="SAM" id="MobiDB-lite"/>
    </source>
</evidence>
<evidence type="ECO:0000313" key="3">
    <source>
        <dbReference type="EMBL" id="NYF43566.1"/>
    </source>
</evidence>
<evidence type="ECO:0000256" key="2">
    <source>
        <dbReference type="SAM" id="Phobius"/>
    </source>
</evidence>
<organism evidence="3 4">
    <name type="scientific">Streptosporangium sandarakinum</name>
    <dbReference type="NCBI Taxonomy" id="1260955"/>
    <lineage>
        <taxon>Bacteria</taxon>
        <taxon>Bacillati</taxon>
        <taxon>Actinomycetota</taxon>
        <taxon>Actinomycetes</taxon>
        <taxon>Streptosporangiales</taxon>
        <taxon>Streptosporangiaceae</taxon>
        <taxon>Streptosporangium</taxon>
    </lineage>
</organism>
<feature type="transmembrane region" description="Helical" evidence="2">
    <location>
        <begin position="69"/>
        <end position="90"/>
    </location>
</feature>
<proteinExistence type="predicted"/>